<keyword evidence="3 4" id="KW-0560">Oxidoreductase</keyword>
<dbReference type="InterPro" id="IPR013332">
    <property type="entry name" value="KPR_N"/>
</dbReference>
<feature type="domain" description="Ketopantoate reductase C-terminal" evidence="6">
    <location>
        <begin position="190"/>
        <end position="317"/>
    </location>
</feature>
<gene>
    <name evidence="7" type="ORF">K504DRAFT_428158</name>
</gene>
<comment type="catalytic activity">
    <reaction evidence="4">
        <text>(R)-pantoate + NADP(+) = 2-dehydropantoate + NADPH + H(+)</text>
        <dbReference type="Rhea" id="RHEA:16233"/>
        <dbReference type="ChEBI" id="CHEBI:11561"/>
        <dbReference type="ChEBI" id="CHEBI:15378"/>
        <dbReference type="ChEBI" id="CHEBI:15980"/>
        <dbReference type="ChEBI" id="CHEBI:57783"/>
        <dbReference type="ChEBI" id="CHEBI:58349"/>
        <dbReference type="EC" id="1.1.1.169"/>
    </reaction>
</comment>
<sequence>MAVGDSKPRVLLFGSGSVGTIYLYLLSKVASRITAVCRSNYNIVKNEGFTINSALFGQDIHFTPHVVRNCDKAAIADPTPFDYVLVCNKAIPGTTPHLISPVVTPGHTVIVLVQNGIGIEDEYATAFPNNPIVSCVVYLPVAQRPAGTITHGEVERLEIGSFPASASSEHAESFAKLLRDAGATAEVYDDIQLKRWFKLVVNASWNPLCALTLCTDVEFMESSAPATGLVFDIMLEVCDIAKAYGYTISREEAEHQLGRAKARIAKKKGVEPSMLQDVREGRRMEVEAIVGNTVKLGKKKGVSCQRLEMLYVLISALDSRVGGRST</sequence>
<reference evidence="7" key="1">
    <citation type="journal article" date="2020" name="Stud. Mycol.">
        <title>101 Dothideomycetes genomes: a test case for predicting lifestyles and emergence of pathogens.</title>
        <authorList>
            <person name="Haridas S."/>
            <person name="Albert R."/>
            <person name="Binder M."/>
            <person name="Bloem J."/>
            <person name="Labutti K."/>
            <person name="Salamov A."/>
            <person name="Andreopoulos B."/>
            <person name="Baker S."/>
            <person name="Barry K."/>
            <person name="Bills G."/>
            <person name="Bluhm B."/>
            <person name="Cannon C."/>
            <person name="Castanera R."/>
            <person name="Culley D."/>
            <person name="Daum C."/>
            <person name="Ezra D."/>
            <person name="Gonzalez J."/>
            <person name="Henrissat B."/>
            <person name="Kuo A."/>
            <person name="Liang C."/>
            <person name="Lipzen A."/>
            <person name="Lutzoni F."/>
            <person name="Magnuson J."/>
            <person name="Mondo S."/>
            <person name="Nolan M."/>
            <person name="Ohm R."/>
            <person name="Pangilinan J."/>
            <person name="Park H.-J."/>
            <person name="Ramirez L."/>
            <person name="Alfaro M."/>
            <person name="Sun H."/>
            <person name="Tritt A."/>
            <person name="Yoshinaga Y."/>
            <person name="Zwiers L.-H."/>
            <person name="Turgeon B."/>
            <person name="Goodwin S."/>
            <person name="Spatafora J."/>
            <person name="Crous P."/>
            <person name="Grigoriev I."/>
        </authorList>
    </citation>
    <scope>NUCLEOTIDE SEQUENCE</scope>
    <source>
        <strain evidence="7">CBS 279.74</strain>
    </source>
</reference>
<dbReference type="Proteomes" id="UP000799428">
    <property type="component" value="Unassembled WGS sequence"/>
</dbReference>
<dbReference type="EC" id="1.1.1.169" evidence="4"/>
<keyword evidence="2 4" id="KW-0521">NADP</keyword>
<dbReference type="AlphaFoldDB" id="A0A6G1KGW2"/>
<comment type="similarity">
    <text evidence="1 4">Belongs to the ketopantoate reductase family.</text>
</comment>
<dbReference type="InterPro" id="IPR051402">
    <property type="entry name" value="KPR-Related"/>
</dbReference>
<evidence type="ECO:0000256" key="4">
    <source>
        <dbReference type="RuleBase" id="RU362068"/>
    </source>
</evidence>
<dbReference type="NCBIfam" id="TIGR00745">
    <property type="entry name" value="apbA_panE"/>
    <property type="match status" value="1"/>
</dbReference>
<dbReference type="GO" id="GO:0005737">
    <property type="term" value="C:cytoplasm"/>
    <property type="evidence" value="ECO:0007669"/>
    <property type="project" value="TreeGrafter"/>
</dbReference>
<dbReference type="InterPro" id="IPR036291">
    <property type="entry name" value="NAD(P)-bd_dom_sf"/>
</dbReference>
<dbReference type="Gene3D" id="3.40.50.720">
    <property type="entry name" value="NAD(P)-binding Rossmann-like Domain"/>
    <property type="match status" value="1"/>
</dbReference>
<keyword evidence="8" id="KW-1185">Reference proteome</keyword>
<evidence type="ECO:0000256" key="3">
    <source>
        <dbReference type="ARBA" id="ARBA00023002"/>
    </source>
</evidence>
<evidence type="ECO:0000313" key="8">
    <source>
        <dbReference type="Proteomes" id="UP000799428"/>
    </source>
</evidence>
<evidence type="ECO:0000256" key="2">
    <source>
        <dbReference type="ARBA" id="ARBA00022857"/>
    </source>
</evidence>
<evidence type="ECO:0000259" key="6">
    <source>
        <dbReference type="Pfam" id="PF08546"/>
    </source>
</evidence>
<comment type="function">
    <text evidence="4">Catalyzes the NADPH-dependent reduction of ketopantoate into pantoic acid.</text>
</comment>
<dbReference type="Pfam" id="PF08546">
    <property type="entry name" value="ApbA_C"/>
    <property type="match status" value="1"/>
</dbReference>
<dbReference type="FunFam" id="1.10.1040.10:FF:000017">
    <property type="entry name" value="2-dehydropantoate 2-reductase"/>
    <property type="match status" value="1"/>
</dbReference>
<dbReference type="PANTHER" id="PTHR21708">
    <property type="entry name" value="PROBABLE 2-DEHYDROPANTOATE 2-REDUCTASE"/>
    <property type="match status" value="1"/>
</dbReference>
<dbReference type="InterPro" id="IPR003710">
    <property type="entry name" value="ApbA"/>
</dbReference>
<name>A0A6G1KGW2_9PLEO</name>
<dbReference type="InterPro" id="IPR013752">
    <property type="entry name" value="KPA_reductase"/>
</dbReference>
<dbReference type="Pfam" id="PF02558">
    <property type="entry name" value="ApbA"/>
    <property type="match status" value="1"/>
</dbReference>
<protein>
    <recommendedName>
        <fullName evidence="4">2-dehydropantoate 2-reductase</fullName>
        <ecNumber evidence="4">1.1.1.169</ecNumber>
    </recommendedName>
    <alternativeName>
        <fullName evidence="4">Ketopantoate reductase</fullName>
    </alternativeName>
</protein>
<dbReference type="PANTHER" id="PTHR21708:SF30">
    <property type="entry name" value="2-DEHYDROPANTOATE 2-REDUCTASE-RELATED"/>
    <property type="match status" value="1"/>
</dbReference>
<feature type="domain" description="Ketopantoate reductase N-terminal" evidence="5">
    <location>
        <begin position="11"/>
        <end position="163"/>
    </location>
</feature>
<dbReference type="SUPFAM" id="SSF48179">
    <property type="entry name" value="6-phosphogluconate dehydrogenase C-terminal domain-like"/>
    <property type="match status" value="1"/>
</dbReference>
<proteinExistence type="inferred from homology"/>
<dbReference type="GO" id="GO:0008677">
    <property type="term" value="F:2-dehydropantoate 2-reductase activity"/>
    <property type="evidence" value="ECO:0007669"/>
    <property type="project" value="UniProtKB-EC"/>
</dbReference>
<evidence type="ECO:0000313" key="7">
    <source>
        <dbReference type="EMBL" id="KAF2711597.1"/>
    </source>
</evidence>
<dbReference type="InterPro" id="IPR008927">
    <property type="entry name" value="6-PGluconate_DH-like_C_sf"/>
</dbReference>
<dbReference type="GO" id="GO:0015940">
    <property type="term" value="P:pantothenate biosynthetic process"/>
    <property type="evidence" value="ECO:0007669"/>
    <property type="project" value="InterPro"/>
</dbReference>
<organism evidence="7 8">
    <name type="scientific">Pleomassaria siparia CBS 279.74</name>
    <dbReference type="NCBI Taxonomy" id="1314801"/>
    <lineage>
        <taxon>Eukaryota</taxon>
        <taxon>Fungi</taxon>
        <taxon>Dikarya</taxon>
        <taxon>Ascomycota</taxon>
        <taxon>Pezizomycotina</taxon>
        <taxon>Dothideomycetes</taxon>
        <taxon>Pleosporomycetidae</taxon>
        <taxon>Pleosporales</taxon>
        <taxon>Pleomassariaceae</taxon>
        <taxon>Pleomassaria</taxon>
    </lineage>
</organism>
<dbReference type="EMBL" id="MU005767">
    <property type="protein sequence ID" value="KAF2711597.1"/>
    <property type="molecule type" value="Genomic_DNA"/>
</dbReference>
<dbReference type="Gene3D" id="1.10.1040.10">
    <property type="entry name" value="N-(1-d-carboxylethyl)-l-norvaline Dehydrogenase, domain 2"/>
    <property type="match status" value="1"/>
</dbReference>
<evidence type="ECO:0000256" key="1">
    <source>
        <dbReference type="ARBA" id="ARBA00007870"/>
    </source>
</evidence>
<dbReference type="SUPFAM" id="SSF51735">
    <property type="entry name" value="NAD(P)-binding Rossmann-fold domains"/>
    <property type="match status" value="1"/>
</dbReference>
<dbReference type="OrthoDB" id="3609at2759"/>
<evidence type="ECO:0000259" key="5">
    <source>
        <dbReference type="Pfam" id="PF02558"/>
    </source>
</evidence>
<accession>A0A6G1KGW2</accession>
<dbReference type="InterPro" id="IPR013328">
    <property type="entry name" value="6PGD_dom2"/>
</dbReference>